<gene>
    <name evidence="2" type="ORF">GGX14DRAFT_669153</name>
</gene>
<protein>
    <submittedName>
        <fullName evidence="2">Uncharacterized protein</fullName>
    </submittedName>
</protein>
<evidence type="ECO:0000313" key="3">
    <source>
        <dbReference type="Proteomes" id="UP001219525"/>
    </source>
</evidence>
<dbReference type="EMBL" id="JARJCW010000008">
    <property type="protein sequence ID" value="KAJ7221240.1"/>
    <property type="molecule type" value="Genomic_DNA"/>
</dbReference>
<name>A0AAD6VS54_9AGAR</name>
<accession>A0AAD6VS54</accession>
<comment type="caution">
    <text evidence="2">The sequence shown here is derived from an EMBL/GenBank/DDBJ whole genome shotgun (WGS) entry which is preliminary data.</text>
</comment>
<keyword evidence="3" id="KW-1185">Reference proteome</keyword>
<dbReference type="AlphaFoldDB" id="A0AAD6VS54"/>
<sequence>MGSRGTYANYPERKLRGVARKLVGTLRGLRTLVKHDLWRIPPRRMQRLGRRGASLISTLGVQMSYGELDGKKSGVCTYPATVTTNPDLRKLVGSNINPPANAIFTTADEHYSFGRCPKLKYAAAAPKISKQVPGADRPECLFKFSAPGENIIAQLEPLRQNESDERVVGRCGCGSGSKIKCADLDLEQNVNTPLDGLLSAVLYRVHAREGGQHPEGAAYSKGLARGQTRAVPIAVGKVPPAAAILRDAVPSTIADNATRRADERTRQRCARLAKPPSISLRRLPVIKSGRAGAACSMAANAHCAVSQPQALPALRMHRLGFANASAIAQDFARVLSTLSGMESRSRSLSYKPNLRNLRQGPDRDRPPLHAQVPRIYSDNLSERREELTNARARAASVAEYRRRRGTPTSCDAPEARAKAGGWGVHDAGGFSGGVWTRRHGTPTSCDAPEARAKAGGWGVRDAGGFNGGVSTQTRNPNFLRCSRGEG</sequence>
<proteinExistence type="predicted"/>
<reference evidence="2" key="1">
    <citation type="submission" date="2023-03" db="EMBL/GenBank/DDBJ databases">
        <title>Massive genome expansion in bonnet fungi (Mycena s.s.) driven by repeated elements and novel gene families across ecological guilds.</title>
        <authorList>
            <consortium name="Lawrence Berkeley National Laboratory"/>
            <person name="Harder C.B."/>
            <person name="Miyauchi S."/>
            <person name="Viragh M."/>
            <person name="Kuo A."/>
            <person name="Thoen E."/>
            <person name="Andreopoulos B."/>
            <person name="Lu D."/>
            <person name="Skrede I."/>
            <person name="Drula E."/>
            <person name="Henrissat B."/>
            <person name="Morin E."/>
            <person name="Kohler A."/>
            <person name="Barry K."/>
            <person name="LaButti K."/>
            <person name="Morin E."/>
            <person name="Salamov A."/>
            <person name="Lipzen A."/>
            <person name="Mereny Z."/>
            <person name="Hegedus B."/>
            <person name="Baldrian P."/>
            <person name="Stursova M."/>
            <person name="Weitz H."/>
            <person name="Taylor A."/>
            <person name="Grigoriev I.V."/>
            <person name="Nagy L.G."/>
            <person name="Martin F."/>
            <person name="Kauserud H."/>
        </authorList>
    </citation>
    <scope>NUCLEOTIDE SEQUENCE</scope>
    <source>
        <strain evidence="2">9144</strain>
    </source>
</reference>
<feature type="region of interest" description="Disordered" evidence="1">
    <location>
        <begin position="463"/>
        <end position="486"/>
    </location>
</feature>
<organism evidence="2 3">
    <name type="scientific">Mycena pura</name>
    <dbReference type="NCBI Taxonomy" id="153505"/>
    <lineage>
        <taxon>Eukaryota</taxon>
        <taxon>Fungi</taxon>
        <taxon>Dikarya</taxon>
        <taxon>Basidiomycota</taxon>
        <taxon>Agaricomycotina</taxon>
        <taxon>Agaricomycetes</taxon>
        <taxon>Agaricomycetidae</taxon>
        <taxon>Agaricales</taxon>
        <taxon>Marasmiineae</taxon>
        <taxon>Mycenaceae</taxon>
        <taxon>Mycena</taxon>
    </lineage>
</organism>
<dbReference type="Proteomes" id="UP001219525">
    <property type="component" value="Unassembled WGS sequence"/>
</dbReference>
<evidence type="ECO:0000256" key="1">
    <source>
        <dbReference type="SAM" id="MobiDB-lite"/>
    </source>
</evidence>
<evidence type="ECO:0000313" key="2">
    <source>
        <dbReference type="EMBL" id="KAJ7221240.1"/>
    </source>
</evidence>